<protein>
    <submittedName>
        <fullName evidence="1">Uncharacterized protein</fullName>
    </submittedName>
</protein>
<reference evidence="2" key="1">
    <citation type="journal article" date="2019" name="Int. J. Syst. Evol. Microbiol.">
        <title>The Global Catalogue of Microorganisms (GCM) 10K type strain sequencing project: providing services to taxonomists for standard genome sequencing and annotation.</title>
        <authorList>
            <consortium name="The Broad Institute Genomics Platform"/>
            <consortium name="The Broad Institute Genome Sequencing Center for Infectious Disease"/>
            <person name="Wu L."/>
            <person name="Ma J."/>
        </authorList>
    </citation>
    <scope>NUCLEOTIDE SEQUENCE [LARGE SCALE GENOMIC DNA]</scope>
    <source>
        <strain evidence="2">JCM 16013</strain>
    </source>
</reference>
<keyword evidence="2" id="KW-1185">Reference proteome</keyword>
<sequence length="220" mass="23284">MLGVLPCSDPACRTVAGIPPSLLPSRLRIVVQASGTPLGEDPLTADFHPDLVAALVVKGQQDEALVLTRHLAATWPVPPARLWDDALDALGVEPLNVQGFHLSTANAPAFAVNGQGWPGAAHVFRLDRALGRPLPNGALVTLTNDNAFVTLPLESNATLRATAALWELNGALARDTPRALPPRLLWVRGWTVHDLRAGVVGGEFSFEMPVEMQSVVAGLA</sequence>
<gene>
    <name evidence="1" type="ORF">GCM10009838_16070</name>
</gene>
<dbReference type="Proteomes" id="UP001499854">
    <property type="component" value="Unassembled WGS sequence"/>
</dbReference>
<evidence type="ECO:0000313" key="2">
    <source>
        <dbReference type="Proteomes" id="UP001499854"/>
    </source>
</evidence>
<accession>A0ABP5CA25</accession>
<evidence type="ECO:0000313" key="1">
    <source>
        <dbReference type="EMBL" id="GAA1960421.1"/>
    </source>
</evidence>
<name>A0ABP5CA25_9ACTN</name>
<comment type="caution">
    <text evidence="1">The sequence shown here is derived from an EMBL/GenBank/DDBJ whole genome shotgun (WGS) entry which is preliminary data.</text>
</comment>
<dbReference type="EMBL" id="BAAAQM010000006">
    <property type="protein sequence ID" value="GAA1960421.1"/>
    <property type="molecule type" value="Genomic_DNA"/>
</dbReference>
<organism evidence="1 2">
    <name type="scientific">Catenulispora subtropica</name>
    <dbReference type="NCBI Taxonomy" id="450798"/>
    <lineage>
        <taxon>Bacteria</taxon>
        <taxon>Bacillati</taxon>
        <taxon>Actinomycetota</taxon>
        <taxon>Actinomycetes</taxon>
        <taxon>Catenulisporales</taxon>
        <taxon>Catenulisporaceae</taxon>
        <taxon>Catenulispora</taxon>
    </lineage>
</organism>
<dbReference type="RefSeq" id="WP_344656298.1">
    <property type="nucleotide sequence ID" value="NZ_BAAAQM010000006.1"/>
</dbReference>
<proteinExistence type="predicted"/>